<dbReference type="Pfam" id="PF00107">
    <property type="entry name" value="ADH_zinc_N"/>
    <property type="match status" value="1"/>
</dbReference>
<dbReference type="EMBL" id="LWRY01000069">
    <property type="protein sequence ID" value="OCX73685.1"/>
    <property type="molecule type" value="Genomic_DNA"/>
</dbReference>
<evidence type="ECO:0000313" key="4">
    <source>
        <dbReference type="Proteomes" id="UP000094893"/>
    </source>
</evidence>
<dbReference type="Proteomes" id="UP000095008">
    <property type="component" value="Unassembled WGS sequence"/>
</dbReference>
<evidence type="ECO:0000313" key="5">
    <source>
        <dbReference type="Proteomes" id="UP000095008"/>
    </source>
</evidence>
<dbReference type="PANTHER" id="PTHR43677">
    <property type="entry name" value="SHORT-CHAIN DEHYDROGENASE/REDUCTASE"/>
    <property type="match status" value="1"/>
</dbReference>
<keyword evidence="5" id="KW-1185">Reference proteome</keyword>
<dbReference type="CDD" id="cd05280">
    <property type="entry name" value="MDR_yhdh_yhfp"/>
    <property type="match status" value="1"/>
</dbReference>
<gene>
    <name evidence="3" type="ORF">A6M23_07770</name>
    <name evidence="2" type="ORF">A6P07_18915</name>
</gene>
<dbReference type="InterPro" id="IPR013149">
    <property type="entry name" value="ADH-like_C"/>
</dbReference>
<dbReference type="SUPFAM" id="SSF51735">
    <property type="entry name" value="NAD(P)-binding Rossmann-fold domains"/>
    <property type="match status" value="1"/>
</dbReference>
<dbReference type="InterPro" id="IPR051397">
    <property type="entry name" value="Zn-ADH-like_protein"/>
</dbReference>
<dbReference type="Pfam" id="PF08240">
    <property type="entry name" value="ADH_N"/>
    <property type="match status" value="1"/>
</dbReference>
<reference evidence="3 4" key="1">
    <citation type="journal article" date="2016" name="Int. J. Mol. Sci.">
        <title>Comparative genomics of the extreme acidophile Acidithiobacillus thiooxidans reveals intraspecific divergence and niche adaptation.</title>
        <authorList>
            <person name="Zhang X."/>
            <person name="Feng X."/>
            <person name="Tao J."/>
            <person name="Ma L."/>
            <person name="Xiao Y."/>
            <person name="Liang Y."/>
            <person name="Liu X."/>
            <person name="Yin H."/>
        </authorList>
    </citation>
    <scope>NUCLEOTIDE SEQUENCE [LARGE SCALE GENOMIC DNA]</scope>
    <source>
        <strain evidence="2 4">A02</strain>
        <strain evidence="3">DXS-W</strain>
    </source>
</reference>
<dbReference type="InterPro" id="IPR013154">
    <property type="entry name" value="ADH-like_N"/>
</dbReference>
<dbReference type="STRING" id="930.GCA_002079865_01410"/>
<protein>
    <submittedName>
        <fullName evidence="3">Quinone oxidoreductase</fullName>
    </submittedName>
</protein>
<dbReference type="Gene3D" id="3.40.50.720">
    <property type="entry name" value="NAD(P)-binding Rossmann-like Domain"/>
    <property type="match status" value="1"/>
</dbReference>
<organism evidence="3 5">
    <name type="scientific">Acidithiobacillus thiooxidans</name>
    <name type="common">Thiobacillus thiooxidans</name>
    <dbReference type="NCBI Taxonomy" id="930"/>
    <lineage>
        <taxon>Bacteria</taxon>
        <taxon>Pseudomonadati</taxon>
        <taxon>Pseudomonadota</taxon>
        <taxon>Acidithiobacillia</taxon>
        <taxon>Acidithiobacillales</taxon>
        <taxon>Acidithiobacillaceae</taxon>
        <taxon>Acidithiobacillus</taxon>
    </lineage>
</organism>
<dbReference type="EMBL" id="LWSA01000315">
    <property type="protein sequence ID" value="OCX68043.1"/>
    <property type="molecule type" value="Genomic_DNA"/>
</dbReference>
<sequence>MNNNEQFRAMVIDKDSRGDIHRQIRKCTLADLPPGEVLIRVHFSSLNYKDALAVTGHPGIVRHYPHVPGIDAAGHVAASNNPSIPVGARVLVTGFGLGTEIWGGFADYIRVPAGWVLPIPSAMSTQESMSLGTAGLTAALCVEELLKNDVLPASGNILVSGTTGGVGSIVTAILAKLGYQVVALTRKASSESHLHQIGVSKVINHDHIAKEGERQLCKEEWAAAVDTLGGTILASILKRIRYGGSVAACGMASGTEFSTSVFPFILRGVNLLGIDSVQCPLLHRKALWEKLATEWKVSCLENITQTIRLDDVGPAVESLLAGERLGRTIVSLGYT</sequence>
<proteinExistence type="predicted"/>
<dbReference type="InterPro" id="IPR036291">
    <property type="entry name" value="NAD(P)-bd_dom_sf"/>
</dbReference>
<dbReference type="OrthoDB" id="9782155at2"/>
<dbReference type="SUPFAM" id="SSF50129">
    <property type="entry name" value="GroES-like"/>
    <property type="match status" value="1"/>
</dbReference>
<dbReference type="GO" id="GO:0043957">
    <property type="term" value="F:acryloyl-CoA reductase (NADPH) activity"/>
    <property type="evidence" value="ECO:0007669"/>
    <property type="project" value="TreeGrafter"/>
</dbReference>
<name>A0A1C2ICG7_ACITH</name>
<dbReference type="PANTHER" id="PTHR43677:SF1">
    <property type="entry name" value="ACRYLYL-COA REDUCTASE ACUI-RELATED"/>
    <property type="match status" value="1"/>
</dbReference>
<accession>A0A1C2ICG7</accession>
<dbReference type="InterPro" id="IPR020843">
    <property type="entry name" value="ER"/>
</dbReference>
<evidence type="ECO:0000313" key="3">
    <source>
        <dbReference type="EMBL" id="OCX73685.1"/>
    </source>
</evidence>
<dbReference type="RefSeq" id="WP_024895090.1">
    <property type="nucleotide sequence ID" value="NZ_JABBDU010000058.1"/>
</dbReference>
<comment type="caution">
    <text evidence="3">The sequence shown here is derived from an EMBL/GenBank/DDBJ whole genome shotgun (WGS) entry which is preliminary data.</text>
</comment>
<dbReference type="AlphaFoldDB" id="A0A1C2ICG7"/>
<dbReference type="InterPro" id="IPR014188">
    <property type="entry name" value="Acrylyl-CoA_reductase_AcuI"/>
</dbReference>
<evidence type="ECO:0000313" key="2">
    <source>
        <dbReference type="EMBL" id="OCX68043.1"/>
    </source>
</evidence>
<dbReference type="NCBIfam" id="TIGR02823">
    <property type="entry name" value="oxido_YhdH"/>
    <property type="match status" value="1"/>
</dbReference>
<dbReference type="SMART" id="SM00829">
    <property type="entry name" value="PKS_ER"/>
    <property type="match status" value="1"/>
</dbReference>
<feature type="domain" description="Enoyl reductase (ER)" evidence="1">
    <location>
        <begin position="18"/>
        <end position="330"/>
    </location>
</feature>
<dbReference type="Proteomes" id="UP000094893">
    <property type="component" value="Unassembled WGS sequence"/>
</dbReference>
<dbReference type="InterPro" id="IPR011032">
    <property type="entry name" value="GroES-like_sf"/>
</dbReference>
<dbReference type="Gene3D" id="3.90.180.10">
    <property type="entry name" value="Medium-chain alcohol dehydrogenases, catalytic domain"/>
    <property type="match status" value="1"/>
</dbReference>
<evidence type="ECO:0000259" key="1">
    <source>
        <dbReference type="SMART" id="SM00829"/>
    </source>
</evidence>